<dbReference type="InterPro" id="IPR014757">
    <property type="entry name" value="Tscrpt_reg_IclR_C"/>
</dbReference>
<dbReference type="SUPFAM" id="SSF46785">
    <property type="entry name" value="Winged helix' DNA-binding domain"/>
    <property type="match status" value="1"/>
</dbReference>
<evidence type="ECO:0000313" key="6">
    <source>
        <dbReference type="EMBL" id="MFC3230185.1"/>
    </source>
</evidence>
<dbReference type="InterPro" id="IPR036390">
    <property type="entry name" value="WH_DNA-bd_sf"/>
</dbReference>
<keyword evidence="2" id="KW-0238">DNA-binding</keyword>
<dbReference type="Gene3D" id="1.10.10.10">
    <property type="entry name" value="Winged helix-like DNA-binding domain superfamily/Winged helix DNA-binding domain"/>
    <property type="match status" value="1"/>
</dbReference>
<dbReference type="RefSeq" id="WP_379905113.1">
    <property type="nucleotide sequence ID" value="NZ_JBHRTR010000036.1"/>
</dbReference>
<dbReference type="Pfam" id="PF09339">
    <property type="entry name" value="HTH_IclR"/>
    <property type="match status" value="1"/>
</dbReference>
<evidence type="ECO:0000256" key="3">
    <source>
        <dbReference type="ARBA" id="ARBA00023163"/>
    </source>
</evidence>
<feature type="domain" description="IclR-ED" evidence="5">
    <location>
        <begin position="68"/>
        <end position="251"/>
    </location>
</feature>
<evidence type="ECO:0000313" key="7">
    <source>
        <dbReference type="Proteomes" id="UP001595528"/>
    </source>
</evidence>
<dbReference type="InterPro" id="IPR005471">
    <property type="entry name" value="Tscrpt_reg_IclR_N"/>
</dbReference>
<keyword evidence="7" id="KW-1185">Reference proteome</keyword>
<name>A0ABV7L6E4_9PROT</name>
<feature type="domain" description="HTH iclR-type" evidence="4">
    <location>
        <begin position="6"/>
        <end position="67"/>
    </location>
</feature>
<dbReference type="PANTHER" id="PTHR30136">
    <property type="entry name" value="HELIX-TURN-HELIX TRANSCRIPTIONAL REGULATOR, ICLR FAMILY"/>
    <property type="match status" value="1"/>
</dbReference>
<dbReference type="PROSITE" id="PS51078">
    <property type="entry name" value="ICLR_ED"/>
    <property type="match status" value="1"/>
</dbReference>
<organism evidence="6 7">
    <name type="scientific">Marinibaculum pumilum</name>
    <dbReference type="NCBI Taxonomy" id="1766165"/>
    <lineage>
        <taxon>Bacteria</taxon>
        <taxon>Pseudomonadati</taxon>
        <taxon>Pseudomonadota</taxon>
        <taxon>Alphaproteobacteria</taxon>
        <taxon>Rhodospirillales</taxon>
        <taxon>Rhodospirillaceae</taxon>
        <taxon>Marinibaculum</taxon>
    </lineage>
</organism>
<evidence type="ECO:0000256" key="1">
    <source>
        <dbReference type="ARBA" id="ARBA00023015"/>
    </source>
</evidence>
<dbReference type="PROSITE" id="PS51077">
    <property type="entry name" value="HTH_ICLR"/>
    <property type="match status" value="1"/>
</dbReference>
<dbReference type="EMBL" id="JBHRTR010000036">
    <property type="protein sequence ID" value="MFC3230185.1"/>
    <property type="molecule type" value="Genomic_DNA"/>
</dbReference>
<dbReference type="Gene3D" id="3.30.450.40">
    <property type="match status" value="1"/>
</dbReference>
<evidence type="ECO:0000256" key="2">
    <source>
        <dbReference type="ARBA" id="ARBA00023125"/>
    </source>
</evidence>
<sequence>MATQVNNSVVKAFAILDLFSESRTEINAALVSRELGLNAVTAHRFLRTLEQVGALVAVSKGVYRLGFALVDLADRVIHHAELGRALLPVLEGITADMREASMATAFEADMVVCIARVVSGRSLSVDIRVGTQLDAYCTAHGKLWLSELGEPALRRYLEVMPLARLAPHTIVDRDRLLAELDLVRRQGHAVNDGEREEGIRAVAVPVRTRQGRMVAGLSLFGPAFRLTDPVMAAGLERLRAAAVEAGQLLQGPAATSA</sequence>
<protein>
    <submittedName>
        <fullName evidence="6">IclR family transcriptional regulator</fullName>
    </submittedName>
</protein>
<dbReference type="InterPro" id="IPR036388">
    <property type="entry name" value="WH-like_DNA-bd_sf"/>
</dbReference>
<dbReference type="InterPro" id="IPR029016">
    <property type="entry name" value="GAF-like_dom_sf"/>
</dbReference>
<reference evidence="7" key="1">
    <citation type="journal article" date="2019" name="Int. J. Syst. Evol. Microbiol.">
        <title>The Global Catalogue of Microorganisms (GCM) 10K type strain sequencing project: providing services to taxonomists for standard genome sequencing and annotation.</title>
        <authorList>
            <consortium name="The Broad Institute Genomics Platform"/>
            <consortium name="The Broad Institute Genome Sequencing Center for Infectious Disease"/>
            <person name="Wu L."/>
            <person name="Ma J."/>
        </authorList>
    </citation>
    <scope>NUCLEOTIDE SEQUENCE [LARGE SCALE GENOMIC DNA]</scope>
    <source>
        <strain evidence="7">KCTC 42964</strain>
    </source>
</reference>
<evidence type="ECO:0000259" key="4">
    <source>
        <dbReference type="PROSITE" id="PS51077"/>
    </source>
</evidence>
<keyword evidence="1" id="KW-0805">Transcription regulation</keyword>
<comment type="caution">
    <text evidence="6">The sequence shown here is derived from an EMBL/GenBank/DDBJ whole genome shotgun (WGS) entry which is preliminary data.</text>
</comment>
<dbReference type="Pfam" id="PF01614">
    <property type="entry name" value="IclR_C"/>
    <property type="match status" value="1"/>
</dbReference>
<gene>
    <name evidence="6" type="ORF">ACFOGJ_23245</name>
</gene>
<keyword evidence="3" id="KW-0804">Transcription</keyword>
<dbReference type="Proteomes" id="UP001595528">
    <property type="component" value="Unassembled WGS sequence"/>
</dbReference>
<proteinExistence type="predicted"/>
<evidence type="ECO:0000259" key="5">
    <source>
        <dbReference type="PROSITE" id="PS51078"/>
    </source>
</evidence>
<dbReference type="SUPFAM" id="SSF55781">
    <property type="entry name" value="GAF domain-like"/>
    <property type="match status" value="1"/>
</dbReference>
<dbReference type="PANTHER" id="PTHR30136:SF35">
    <property type="entry name" value="HTH-TYPE TRANSCRIPTIONAL REGULATOR RV1719"/>
    <property type="match status" value="1"/>
</dbReference>
<dbReference type="InterPro" id="IPR050707">
    <property type="entry name" value="HTH_MetabolicPath_Reg"/>
</dbReference>
<dbReference type="SMART" id="SM00346">
    <property type="entry name" value="HTH_ICLR"/>
    <property type="match status" value="1"/>
</dbReference>
<accession>A0ABV7L6E4</accession>